<dbReference type="Pfam" id="PF05093">
    <property type="entry name" value="CIAPIN1"/>
    <property type="match status" value="1"/>
</dbReference>
<dbReference type="GO" id="GO:0051539">
    <property type="term" value="F:4 iron, 4 sulfur cluster binding"/>
    <property type="evidence" value="ECO:0007669"/>
    <property type="project" value="UniProtKB-KW"/>
</dbReference>
<comment type="similarity">
    <text evidence="2 10">Belongs to the anamorsin family.</text>
</comment>
<evidence type="ECO:0000313" key="14">
    <source>
        <dbReference type="Proteomes" id="UP000053257"/>
    </source>
</evidence>
<feature type="domain" description="Fe-S cluster assembly protein Dre2 N-terminal" evidence="12">
    <location>
        <begin position="33"/>
        <end position="164"/>
    </location>
</feature>
<dbReference type="PANTHER" id="PTHR13273:SF14">
    <property type="entry name" value="ANAMORSIN"/>
    <property type="match status" value="1"/>
</dbReference>
<comment type="domain">
    <text evidence="10">The C-terminal domain binds 2 Fe-S clusters but is otherwise mostly in an intrinsically disordered conformation.</text>
</comment>
<dbReference type="EMBL" id="KN840505">
    <property type="protein sequence ID" value="KIP07020.1"/>
    <property type="molecule type" value="Genomic_DNA"/>
</dbReference>
<proteinExistence type="inferred from homology"/>
<evidence type="ECO:0000259" key="11">
    <source>
        <dbReference type="Pfam" id="PF05093"/>
    </source>
</evidence>
<accession>A0A0C3SAG6</accession>
<keyword evidence="5 10" id="KW-0001">2Fe-2S</keyword>
<keyword evidence="7 10" id="KW-0408">Iron</keyword>
<organism evidence="13 14">
    <name type="scientific">Phlebiopsis gigantea (strain 11061_1 CR5-6)</name>
    <name type="common">White-rot fungus</name>
    <name type="synonym">Peniophora gigantea</name>
    <dbReference type="NCBI Taxonomy" id="745531"/>
    <lineage>
        <taxon>Eukaryota</taxon>
        <taxon>Fungi</taxon>
        <taxon>Dikarya</taxon>
        <taxon>Basidiomycota</taxon>
        <taxon>Agaricomycotina</taxon>
        <taxon>Agaricomycetes</taxon>
        <taxon>Polyporales</taxon>
        <taxon>Phanerochaetaceae</taxon>
        <taxon>Phlebiopsis</taxon>
    </lineage>
</organism>
<dbReference type="Pfam" id="PF16803">
    <property type="entry name" value="DRE2_N"/>
    <property type="match status" value="1"/>
</dbReference>
<evidence type="ECO:0000256" key="6">
    <source>
        <dbReference type="ARBA" id="ARBA00022723"/>
    </source>
</evidence>
<dbReference type="STRING" id="745531.A0A0C3SAG6"/>
<dbReference type="GO" id="GO:0005758">
    <property type="term" value="C:mitochondrial intermembrane space"/>
    <property type="evidence" value="ECO:0007669"/>
    <property type="project" value="UniProtKB-SubCell"/>
</dbReference>
<dbReference type="InterPro" id="IPR046408">
    <property type="entry name" value="CIAPIN1"/>
</dbReference>
<dbReference type="GO" id="GO:0016226">
    <property type="term" value="P:iron-sulfur cluster assembly"/>
    <property type="evidence" value="ECO:0007669"/>
    <property type="project" value="UniProtKB-UniRule"/>
</dbReference>
<dbReference type="HOGENOM" id="CLU_054098_0_0_1"/>
<evidence type="ECO:0000256" key="2">
    <source>
        <dbReference type="ARBA" id="ARBA00008169"/>
    </source>
</evidence>
<evidence type="ECO:0000313" key="13">
    <source>
        <dbReference type="EMBL" id="KIP07020.1"/>
    </source>
</evidence>
<comment type="domain">
    <text evidence="10">The N-terminal domain has structural similarity with S-adenosyl-L-methionine-dependent methyltransferases, but does not bind S-adenosyl-L-methionine. It is required for correct assembly of the 2 Fe-S clusters.</text>
</comment>
<dbReference type="OrthoDB" id="311633at2759"/>
<keyword evidence="8 10" id="KW-0411">Iron-sulfur</keyword>
<feature type="binding site" evidence="10">
    <location>
        <position position="224"/>
    </location>
    <ligand>
        <name>[2Fe-2S] cluster</name>
        <dbReference type="ChEBI" id="CHEBI:190135"/>
    </ligand>
</feature>
<dbReference type="Gene3D" id="3.40.50.150">
    <property type="entry name" value="Vaccinia Virus protein VP39"/>
    <property type="match status" value="1"/>
</dbReference>
<evidence type="ECO:0000256" key="5">
    <source>
        <dbReference type="ARBA" id="ARBA00022714"/>
    </source>
</evidence>
<dbReference type="PANTHER" id="PTHR13273">
    <property type="entry name" value="ANAMORSIN"/>
    <property type="match status" value="1"/>
</dbReference>
<evidence type="ECO:0000256" key="9">
    <source>
        <dbReference type="ARBA" id="ARBA00023128"/>
    </source>
</evidence>
<evidence type="ECO:0000256" key="4">
    <source>
        <dbReference type="ARBA" id="ARBA00022490"/>
    </source>
</evidence>
<dbReference type="AlphaFoldDB" id="A0A0C3SAG6"/>
<feature type="domain" description="Anamorsin C-terminal" evidence="11">
    <location>
        <begin position="205"/>
        <end position="307"/>
    </location>
</feature>
<feature type="binding site" evidence="10">
    <location>
        <position position="280"/>
    </location>
    <ligand>
        <name>[4Fe-4S] cluster</name>
        <dbReference type="ChEBI" id="CHEBI:49883"/>
    </ligand>
</feature>
<evidence type="ECO:0000259" key="12">
    <source>
        <dbReference type="Pfam" id="PF16803"/>
    </source>
</evidence>
<feature type="binding site" evidence="10">
    <location>
        <position position="207"/>
    </location>
    <ligand>
        <name>[2Fe-2S] cluster</name>
        <dbReference type="ChEBI" id="CHEBI:190135"/>
    </ligand>
</feature>
<dbReference type="GO" id="GO:0046872">
    <property type="term" value="F:metal ion binding"/>
    <property type="evidence" value="ECO:0007669"/>
    <property type="project" value="UniProtKB-KW"/>
</dbReference>
<keyword evidence="4 10" id="KW-0963">Cytoplasm</keyword>
<protein>
    <submittedName>
        <fullName evidence="13">Uncharacterized protein</fullName>
    </submittedName>
</protein>
<evidence type="ECO:0000256" key="3">
    <source>
        <dbReference type="ARBA" id="ARBA00022485"/>
    </source>
</evidence>
<comment type="cofactor">
    <cofactor evidence="1 10">
        <name>[4Fe-4S] cluster</name>
        <dbReference type="ChEBI" id="CHEBI:49883"/>
    </cofactor>
</comment>
<feature type="binding site" evidence="10">
    <location>
        <position position="221"/>
    </location>
    <ligand>
        <name>[2Fe-2S] cluster</name>
        <dbReference type="ChEBI" id="CHEBI:190135"/>
    </ligand>
</feature>
<dbReference type="InterPro" id="IPR031838">
    <property type="entry name" value="Dre2_N"/>
</dbReference>
<comment type="cofactor">
    <cofactor evidence="10">
        <name>[2Fe-2S] cluster</name>
        <dbReference type="ChEBI" id="CHEBI:190135"/>
    </cofactor>
</comment>
<feature type="short sequence motif" description="Cx2C motif 1" evidence="10">
    <location>
        <begin position="277"/>
        <end position="280"/>
    </location>
</feature>
<feature type="binding site" evidence="10">
    <location>
        <position position="291"/>
    </location>
    <ligand>
        <name>[4Fe-4S] cluster</name>
        <dbReference type="ChEBI" id="CHEBI:49883"/>
    </ligand>
</feature>
<comment type="caution">
    <text evidence="10">Lacks conserved residue(s) required for the propagation of feature annotation.</text>
</comment>
<feature type="binding site" evidence="10">
    <location>
        <position position="288"/>
    </location>
    <ligand>
        <name>[4Fe-4S] cluster</name>
        <dbReference type="ChEBI" id="CHEBI:49883"/>
    </ligand>
</feature>
<keyword evidence="14" id="KW-1185">Reference proteome</keyword>
<feature type="region of interest" description="Fe-S binding site B" evidence="10">
    <location>
        <begin position="277"/>
        <end position="291"/>
    </location>
</feature>
<sequence length="314" mass="33071">MSPAAIYAAPIASIDSQKAAAAVTVKGPALCIGSPATATDGRYQTLVTRLEETRNVDKQMLDRLLDGATGTTSTSFASVHVVLSAEEYSNLSPKLPTLLARVLGALEPLGTLHLHSVFELTADLSSQLTLAGFNILTTTPSEGDLIAQKPTHSTSPASTAVPLRRRLDPARQASKKALWTLNAPSTPSIDAESLLTEADRQRPVPTCEPAVNGAPRRKKACKNCTCGLAELEAEELAQSKVVVLDGAETGQTFEVTQSEKDRLLAAAAAALNSTSSCGNCYLGDAFRCSGCPYRGLPAFKPGEKIELDFGMDDI</sequence>
<reference evidence="13 14" key="1">
    <citation type="journal article" date="2014" name="PLoS Genet.">
        <title>Analysis of the Phlebiopsis gigantea genome, transcriptome and secretome provides insight into its pioneer colonization strategies of wood.</title>
        <authorList>
            <person name="Hori C."/>
            <person name="Ishida T."/>
            <person name="Igarashi K."/>
            <person name="Samejima M."/>
            <person name="Suzuki H."/>
            <person name="Master E."/>
            <person name="Ferreira P."/>
            <person name="Ruiz-Duenas F.J."/>
            <person name="Held B."/>
            <person name="Canessa P."/>
            <person name="Larrondo L.F."/>
            <person name="Schmoll M."/>
            <person name="Druzhinina I.S."/>
            <person name="Kubicek C.P."/>
            <person name="Gaskell J.A."/>
            <person name="Kersten P."/>
            <person name="St John F."/>
            <person name="Glasner J."/>
            <person name="Sabat G."/>
            <person name="Splinter BonDurant S."/>
            <person name="Syed K."/>
            <person name="Yadav J."/>
            <person name="Mgbeahuruike A.C."/>
            <person name="Kovalchuk A."/>
            <person name="Asiegbu F.O."/>
            <person name="Lackner G."/>
            <person name="Hoffmeister D."/>
            <person name="Rencoret J."/>
            <person name="Gutierrez A."/>
            <person name="Sun H."/>
            <person name="Lindquist E."/>
            <person name="Barry K."/>
            <person name="Riley R."/>
            <person name="Grigoriev I.V."/>
            <person name="Henrissat B."/>
            <person name="Kues U."/>
            <person name="Berka R.M."/>
            <person name="Martinez A.T."/>
            <person name="Covert S.F."/>
            <person name="Blanchette R.A."/>
            <person name="Cullen D."/>
        </authorList>
    </citation>
    <scope>NUCLEOTIDE SEQUENCE [LARGE SCALE GENOMIC DNA]</scope>
    <source>
        <strain evidence="13 14">11061_1 CR5-6</strain>
    </source>
</reference>
<feature type="binding site" evidence="10">
    <location>
        <position position="277"/>
    </location>
    <ligand>
        <name>[4Fe-4S] cluster</name>
        <dbReference type="ChEBI" id="CHEBI:49883"/>
    </ligand>
</feature>
<dbReference type="GO" id="GO:0051537">
    <property type="term" value="F:2 iron, 2 sulfur cluster binding"/>
    <property type="evidence" value="ECO:0007669"/>
    <property type="project" value="UniProtKB-UniRule"/>
</dbReference>
<keyword evidence="3 10" id="KW-0004">4Fe-4S</keyword>
<comment type="domain">
    <text evidence="10">The twin Cx2C motifs are involved in the recognition by the mitochondrial MIA40-ERV1 disulfide relay system. The formation of 2 disulfide bonds in the Cx2C motifs through dithiol/disulfide exchange reactions effectively traps the protein in the mitochondrial intermembrane space.</text>
</comment>
<evidence type="ECO:0000256" key="1">
    <source>
        <dbReference type="ARBA" id="ARBA00001966"/>
    </source>
</evidence>
<keyword evidence="6 10" id="KW-0479">Metal-binding</keyword>
<dbReference type="InterPro" id="IPR007785">
    <property type="entry name" value="Anamorsin"/>
</dbReference>
<comment type="subcellular location">
    <subcellularLocation>
        <location evidence="10">Cytoplasm</location>
    </subcellularLocation>
    <subcellularLocation>
        <location evidence="10">Mitochondrion intermembrane space</location>
    </subcellularLocation>
</comment>
<evidence type="ECO:0000256" key="10">
    <source>
        <dbReference type="HAMAP-Rule" id="MF_03115"/>
    </source>
</evidence>
<dbReference type="HAMAP" id="MF_03115">
    <property type="entry name" value="Anamorsin"/>
    <property type="match status" value="1"/>
</dbReference>
<feature type="binding site" evidence="10">
    <location>
        <position position="226"/>
    </location>
    <ligand>
        <name>[2Fe-2S] cluster</name>
        <dbReference type="ChEBI" id="CHEBI:190135"/>
    </ligand>
</feature>
<feature type="short sequence motif" description="Cx2C motif 2" evidence="10">
    <location>
        <begin position="288"/>
        <end position="291"/>
    </location>
</feature>
<evidence type="ECO:0000256" key="7">
    <source>
        <dbReference type="ARBA" id="ARBA00023004"/>
    </source>
</evidence>
<dbReference type="Proteomes" id="UP000053257">
    <property type="component" value="Unassembled WGS sequence"/>
</dbReference>
<name>A0A0C3SAG6_PHLG1</name>
<dbReference type="GO" id="GO:0009055">
    <property type="term" value="F:electron transfer activity"/>
    <property type="evidence" value="ECO:0007669"/>
    <property type="project" value="UniProtKB-UniRule"/>
</dbReference>
<evidence type="ECO:0000256" key="8">
    <source>
        <dbReference type="ARBA" id="ARBA00023014"/>
    </source>
</evidence>
<dbReference type="InterPro" id="IPR029063">
    <property type="entry name" value="SAM-dependent_MTases_sf"/>
</dbReference>
<keyword evidence="9 10" id="KW-0496">Mitochondrion</keyword>
<gene>
    <name evidence="13" type="ORF">PHLGIDRAFT_90083</name>
</gene>